<gene>
    <name evidence="1" type="ORF">C4N18_13810</name>
</gene>
<name>A0ABM6U771_FUSVA</name>
<sequence length="178" mass="20643">MKKICGIVSIIAAGILITGCNETNNKTTNNVPAQITLTEKEKQKDKDEVARILVYKALLEEVKKAEFTPEELENIQIAQNQIKINYFIERELKNKTQITDEEAADFYKKHKDQFDDKPLEEMLPILYKSLAVEKYNQAQVEYYNSIIEKYKLNDILKKEGIIKDEKAEKIDGKEVEKI</sequence>
<reference evidence="2" key="1">
    <citation type="journal article" date="2018" name="MSphere">
        <title>Fusobacterium Genomics Using MinION and Illumina Sequencing Enables Genome Completion and Correction.</title>
        <authorList>
            <person name="Todd S.M."/>
            <person name="Settlage R.E."/>
            <person name="Lahmers K.K."/>
            <person name="Slade D.J."/>
        </authorList>
    </citation>
    <scope>NUCLEOTIDE SEQUENCE [LARGE SCALE GENOMIC DNA]</scope>
    <source>
        <strain evidence="2">ATCC 27725</strain>
    </source>
</reference>
<dbReference type="PROSITE" id="PS51257">
    <property type="entry name" value="PROKAR_LIPOPROTEIN"/>
    <property type="match status" value="1"/>
</dbReference>
<dbReference type="Gene3D" id="1.10.4030.10">
    <property type="entry name" value="Porin chaperone SurA, peptide-binding domain"/>
    <property type="match status" value="1"/>
</dbReference>
<protein>
    <recommendedName>
        <fullName evidence="3">Lipoprotein</fullName>
    </recommendedName>
</protein>
<dbReference type="EMBL" id="CP028103">
    <property type="protein sequence ID" value="AVQ32247.1"/>
    <property type="molecule type" value="Genomic_DNA"/>
</dbReference>
<keyword evidence="2" id="KW-1185">Reference proteome</keyword>
<dbReference type="GeneID" id="77469077"/>
<evidence type="ECO:0000313" key="1">
    <source>
        <dbReference type="EMBL" id="AVQ32247.1"/>
    </source>
</evidence>
<dbReference type="Proteomes" id="UP000241238">
    <property type="component" value="Chromosome"/>
</dbReference>
<evidence type="ECO:0008006" key="3">
    <source>
        <dbReference type="Google" id="ProtNLM"/>
    </source>
</evidence>
<dbReference type="RefSeq" id="WP_005950428.1">
    <property type="nucleotide sequence ID" value="NZ_CP028103.1"/>
</dbReference>
<organism evidence="1 2">
    <name type="scientific">Fusobacterium varium ATCC 27725</name>
    <dbReference type="NCBI Taxonomy" id="469618"/>
    <lineage>
        <taxon>Bacteria</taxon>
        <taxon>Fusobacteriati</taxon>
        <taxon>Fusobacteriota</taxon>
        <taxon>Fusobacteriia</taxon>
        <taxon>Fusobacteriales</taxon>
        <taxon>Fusobacteriaceae</taxon>
        <taxon>Fusobacterium</taxon>
    </lineage>
</organism>
<accession>A0ABM6U771</accession>
<evidence type="ECO:0000313" key="2">
    <source>
        <dbReference type="Proteomes" id="UP000241238"/>
    </source>
</evidence>
<proteinExistence type="predicted"/>